<keyword evidence="1" id="KW-0418">Kinase</keyword>
<accession>A0AAE0BKS9</accession>
<keyword evidence="2" id="KW-1185">Reference proteome</keyword>
<keyword evidence="1" id="KW-0808">Transferase</keyword>
<sequence>MNHYSLEHDNIIRFKELIVTHNSLAIVMEVTDHVTGPQHLEPVPTTQPNFVELGFASSFDSDTAIEPAHSEEMQCTVYDV</sequence>
<evidence type="ECO:0000313" key="1">
    <source>
        <dbReference type="EMBL" id="KAK3237738.1"/>
    </source>
</evidence>
<gene>
    <name evidence="1" type="ORF">CYMTET_52208</name>
</gene>
<dbReference type="Gene3D" id="3.30.200.20">
    <property type="entry name" value="Phosphorylase Kinase, domain 1"/>
    <property type="match status" value="1"/>
</dbReference>
<reference evidence="1 2" key="1">
    <citation type="journal article" date="2015" name="Genome Biol. Evol.">
        <title>Comparative Genomics of a Bacterivorous Green Alga Reveals Evolutionary Causalities and Consequences of Phago-Mixotrophic Mode of Nutrition.</title>
        <authorList>
            <person name="Burns J.A."/>
            <person name="Paasch A."/>
            <person name="Narechania A."/>
            <person name="Kim E."/>
        </authorList>
    </citation>
    <scope>NUCLEOTIDE SEQUENCE [LARGE SCALE GENOMIC DNA]</scope>
    <source>
        <strain evidence="1 2">PLY_AMNH</strain>
    </source>
</reference>
<evidence type="ECO:0000313" key="2">
    <source>
        <dbReference type="Proteomes" id="UP001190700"/>
    </source>
</evidence>
<dbReference type="GO" id="GO:0016301">
    <property type="term" value="F:kinase activity"/>
    <property type="evidence" value="ECO:0007669"/>
    <property type="project" value="UniProtKB-KW"/>
</dbReference>
<proteinExistence type="predicted"/>
<comment type="caution">
    <text evidence="1">The sequence shown here is derived from an EMBL/GenBank/DDBJ whole genome shotgun (WGS) entry which is preliminary data.</text>
</comment>
<organism evidence="1 2">
    <name type="scientific">Cymbomonas tetramitiformis</name>
    <dbReference type="NCBI Taxonomy" id="36881"/>
    <lineage>
        <taxon>Eukaryota</taxon>
        <taxon>Viridiplantae</taxon>
        <taxon>Chlorophyta</taxon>
        <taxon>Pyramimonadophyceae</taxon>
        <taxon>Pyramimonadales</taxon>
        <taxon>Pyramimonadaceae</taxon>
        <taxon>Cymbomonas</taxon>
    </lineage>
</organism>
<dbReference type="Proteomes" id="UP001190700">
    <property type="component" value="Unassembled WGS sequence"/>
</dbReference>
<protein>
    <submittedName>
        <fullName evidence="1">Kinase super protein</fullName>
    </submittedName>
</protein>
<name>A0AAE0BKS9_9CHLO</name>
<dbReference type="AlphaFoldDB" id="A0AAE0BKS9"/>
<dbReference type="EMBL" id="LGRX02034467">
    <property type="protein sequence ID" value="KAK3237738.1"/>
    <property type="molecule type" value="Genomic_DNA"/>
</dbReference>